<dbReference type="InterPro" id="IPR051677">
    <property type="entry name" value="AfsR-DnrI-RedD_regulator"/>
</dbReference>
<dbReference type="Gene3D" id="1.10.10.10">
    <property type="entry name" value="Winged helix-like DNA-binding domain superfamily/Winged helix DNA-binding domain"/>
    <property type="match status" value="1"/>
</dbReference>
<evidence type="ECO:0000256" key="1">
    <source>
        <dbReference type="ARBA" id="ARBA00023125"/>
    </source>
</evidence>
<keyword evidence="4" id="KW-1185">Reference proteome</keyword>
<dbReference type="Proteomes" id="UP000680815">
    <property type="component" value="Unassembled WGS sequence"/>
</dbReference>
<accession>A0ABS4AXB0</accession>
<proteinExistence type="predicted"/>
<name>A0ABS4AXB0_9PROT</name>
<dbReference type="PANTHER" id="PTHR35807">
    <property type="entry name" value="TRANSCRIPTIONAL REGULATOR REDD-RELATED"/>
    <property type="match status" value="1"/>
</dbReference>
<gene>
    <name evidence="3" type="ORF">J5Y09_14875</name>
</gene>
<dbReference type="RefSeq" id="WP_209352600.1">
    <property type="nucleotide sequence ID" value="NZ_JAGIYZ010000014.1"/>
</dbReference>
<dbReference type="InterPro" id="IPR027417">
    <property type="entry name" value="P-loop_NTPase"/>
</dbReference>
<evidence type="ECO:0000313" key="4">
    <source>
        <dbReference type="Proteomes" id="UP000680815"/>
    </source>
</evidence>
<keyword evidence="1" id="KW-0238">DNA-binding</keyword>
<dbReference type="InterPro" id="IPR001867">
    <property type="entry name" value="OmpR/PhoB-type_DNA-bd"/>
</dbReference>
<feature type="domain" description="OmpR/PhoB-type" evidence="2">
    <location>
        <begin position="834"/>
        <end position="910"/>
    </location>
</feature>
<organism evidence="3 4">
    <name type="scientific">Roseomonas nitratireducens</name>
    <dbReference type="NCBI Taxonomy" id="2820810"/>
    <lineage>
        <taxon>Bacteria</taxon>
        <taxon>Pseudomonadati</taxon>
        <taxon>Pseudomonadota</taxon>
        <taxon>Alphaproteobacteria</taxon>
        <taxon>Acetobacterales</taxon>
        <taxon>Roseomonadaceae</taxon>
        <taxon>Roseomonas</taxon>
    </lineage>
</organism>
<dbReference type="EMBL" id="JAGIYZ010000014">
    <property type="protein sequence ID" value="MBP0465207.1"/>
    <property type="molecule type" value="Genomic_DNA"/>
</dbReference>
<dbReference type="InterPro" id="IPR016032">
    <property type="entry name" value="Sig_transdc_resp-reg_C-effctor"/>
</dbReference>
<sequence>MEFGGSGSPERRASAALGKLSPPRLGRAFDRGRLFDALDALLDYPGVWIAAQPGAGKTTLVATWLRARGRRTLWFQVDAADADPPTFVASLDRLAGMAAALPLDLPAFGTDDLSDLSGSLSRRLRLLLDSLPSEWTLVLDNHQELPGDHPLHQAIARALGELPPSVQWIFVSREPPPPDYALALARQHLAIVDADALRFDEAETHELVRLHGRSEAMAPALAAAEGWAAGLTLMLLGSPADAALPAPGARQRLFDFLAGEVLRRMSDEEQRALAAIAYLPSATADLARRVSGHADAPALLERLAASSLFTDRRDGPEPSYTFHALFSEVLRRRFEETAAPEEVAALRRHAASMLLETGAADAALGLLAEAGAWAEAEAALRDAAPRYVSEGRTGALLRLIEALPPESRERLAYWHGLCLLDLAPTDALPRLVLAHDAAEAAGDGAAALAAAAGAANALISLGRLPELDRWIASLTRHAALAATPGDDAAEMRLVPGLLAAVVYHAPWHELAEPLADRAERLLHLDAALGQRLLVGSLAFHLLWRGHVDRLDRVLRRIDTLAAQGRNAPVTAMRWLGVSVWVKALLGRNAEALADAGQALALVEAEPSLAGQRAAAENMAVIAALGAVDATRARRHQDLAAAALSPDNAPDRTAFEHHRGMLALLEDDRPTALRLMRAAVATARSSGFRMREHIALIANALAAAHADAHDEARERLAEVFAHPFHAICRWHHWVAGCVAAYAALRRGDVPEALDHLCPTYSVARECGFRHGPMLFCCGDMMARLAALALEHGVEPEVAREVVLRNDLMAPPEAGAAWPWALRIRALGPFEIERTDAPLPSSRKESRRLLELLRLLAAHGSAPLAQERVADALWPDSDGDAARNALDNALHRLRKMLGGDDRVLLRQGALQLNPQRCWTDVGALEGLLVRLETCPTGEIAGHGDAIRALYRAPLLPDEAVPLVMERRAMLLRRVQRGLGLAADRLTRAGLGEAAARLREPLPGL</sequence>
<evidence type="ECO:0000313" key="3">
    <source>
        <dbReference type="EMBL" id="MBP0465207.1"/>
    </source>
</evidence>
<dbReference type="SUPFAM" id="SSF52540">
    <property type="entry name" value="P-loop containing nucleoside triphosphate hydrolases"/>
    <property type="match status" value="1"/>
</dbReference>
<dbReference type="InterPro" id="IPR036388">
    <property type="entry name" value="WH-like_DNA-bd_sf"/>
</dbReference>
<dbReference type="InterPro" id="IPR059106">
    <property type="entry name" value="WHD_MalT"/>
</dbReference>
<comment type="caution">
    <text evidence="3">The sequence shown here is derived from an EMBL/GenBank/DDBJ whole genome shotgun (WGS) entry which is preliminary data.</text>
</comment>
<protein>
    <submittedName>
        <fullName evidence="3">Winged helix-turn-helix domain-containing protein</fullName>
    </submittedName>
</protein>
<dbReference type="Pfam" id="PF25873">
    <property type="entry name" value="WHD_MalT"/>
    <property type="match status" value="1"/>
</dbReference>
<dbReference type="SMART" id="SM00862">
    <property type="entry name" value="Trans_reg_C"/>
    <property type="match status" value="1"/>
</dbReference>
<evidence type="ECO:0000259" key="2">
    <source>
        <dbReference type="SMART" id="SM00862"/>
    </source>
</evidence>
<reference evidence="3 4" key="1">
    <citation type="submission" date="2021-03" db="EMBL/GenBank/DDBJ databases">
        <authorList>
            <person name="So Y."/>
        </authorList>
    </citation>
    <scope>NUCLEOTIDE SEQUENCE [LARGE SCALE GENOMIC DNA]</scope>
    <source>
        <strain evidence="3 4">PWR1</strain>
    </source>
</reference>
<dbReference type="SUPFAM" id="SSF46894">
    <property type="entry name" value="C-terminal effector domain of the bipartite response regulators"/>
    <property type="match status" value="1"/>
</dbReference>